<evidence type="ECO:0000313" key="2">
    <source>
        <dbReference type="Proteomes" id="UP000178606"/>
    </source>
</evidence>
<dbReference type="Proteomes" id="UP000178606">
    <property type="component" value="Unassembled WGS sequence"/>
</dbReference>
<dbReference type="InterPro" id="IPR013321">
    <property type="entry name" value="Arc_rbn_hlx_hlx"/>
</dbReference>
<name>A0A1F6CSQ3_HANXR</name>
<dbReference type="InterPro" id="IPR008651">
    <property type="entry name" value="Uncharacterised_HicB"/>
</dbReference>
<dbReference type="Pfam" id="PF05534">
    <property type="entry name" value="HicB"/>
    <property type="match status" value="1"/>
</dbReference>
<protein>
    <submittedName>
        <fullName evidence="1">CopG family transcriptional regulator</fullName>
    </submittedName>
</protein>
<dbReference type="Gene3D" id="1.10.1220.10">
    <property type="entry name" value="Met repressor-like"/>
    <property type="match status" value="1"/>
</dbReference>
<proteinExistence type="predicted"/>
<accession>A0A1F6CSQ3</accession>
<dbReference type="InterPro" id="IPR010985">
    <property type="entry name" value="Ribbon_hlx_hlx"/>
</dbReference>
<dbReference type="SUPFAM" id="SSF47598">
    <property type="entry name" value="Ribbon-helix-helix"/>
    <property type="match status" value="1"/>
</dbReference>
<organism evidence="1 2">
    <name type="scientific">Handelsmanbacteria sp. (strain RIFCSPLOWO2_12_FULL_64_10)</name>
    <dbReference type="NCBI Taxonomy" id="1817868"/>
    <lineage>
        <taxon>Bacteria</taxon>
        <taxon>Candidatus Handelsmaniibacteriota</taxon>
    </lineage>
</organism>
<dbReference type="AlphaFoldDB" id="A0A1F6CSQ3"/>
<dbReference type="NCBIfam" id="NF041551">
    <property type="entry name" value="YlcI_YnfO_N"/>
    <property type="match status" value="1"/>
</dbReference>
<reference evidence="1 2" key="1">
    <citation type="journal article" date="2016" name="Nat. Commun.">
        <title>Thousands of microbial genomes shed light on interconnected biogeochemical processes in an aquifer system.</title>
        <authorList>
            <person name="Anantharaman K."/>
            <person name="Brown C.T."/>
            <person name="Hug L.A."/>
            <person name="Sharon I."/>
            <person name="Castelle C.J."/>
            <person name="Probst A.J."/>
            <person name="Thomas B.C."/>
            <person name="Singh A."/>
            <person name="Wilkins M.J."/>
            <person name="Karaoz U."/>
            <person name="Brodie E.L."/>
            <person name="Williams K.H."/>
            <person name="Hubbard S.S."/>
            <person name="Banfield J.F."/>
        </authorList>
    </citation>
    <scope>NUCLEOTIDE SEQUENCE [LARGE SCALE GENOMIC DNA]</scope>
    <source>
        <strain evidence="2">RIFCSPLOWO2_12_FULL_64_10</strain>
    </source>
</reference>
<gene>
    <name evidence="1" type="ORF">A3F84_03870</name>
</gene>
<evidence type="ECO:0000313" key="1">
    <source>
        <dbReference type="EMBL" id="OGG52209.1"/>
    </source>
</evidence>
<dbReference type="EMBL" id="MFKF01000153">
    <property type="protein sequence ID" value="OGG52209.1"/>
    <property type="molecule type" value="Genomic_DNA"/>
</dbReference>
<sequence>MNERSNVITIRVPRDLKEKIEKAADQQGVSMNQFAIYAFTRGISELETASFFQNQYSGKTRKEVFRAFDEVMKKVPKKRVPAWDKAEP</sequence>
<comment type="caution">
    <text evidence="1">The sequence shown here is derived from an EMBL/GenBank/DDBJ whole genome shotgun (WGS) entry which is preliminary data.</text>
</comment>
<dbReference type="GO" id="GO:0006355">
    <property type="term" value="P:regulation of DNA-templated transcription"/>
    <property type="evidence" value="ECO:0007669"/>
    <property type="project" value="InterPro"/>
</dbReference>